<keyword evidence="5" id="KW-0472">Membrane</keyword>
<dbReference type="Pfam" id="PF13229">
    <property type="entry name" value="Beta_helix"/>
    <property type="match status" value="1"/>
</dbReference>
<dbReference type="NCBIfam" id="TIGR03804">
    <property type="entry name" value="para_beta_helix"/>
    <property type="match status" value="2"/>
</dbReference>
<dbReference type="PANTHER" id="PTHR22990">
    <property type="entry name" value="F-BOX ONLY PROTEIN"/>
    <property type="match status" value="1"/>
</dbReference>
<dbReference type="InterPro" id="IPR051550">
    <property type="entry name" value="SCF-Subunits/Alg-Epimerases"/>
</dbReference>
<keyword evidence="2" id="KW-0677">Repeat</keyword>
<feature type="compositionally biased region" description="Polar residues" evidence="4">
    <location>
        <begin position="499"/>
        <end position="511"/>
    </location>
</feature>
<dbReference type="EMBL" id="LWMW01000126">
    <property type="protein sequence ID" value="KZX15182.1"/>
    <property type="molecule type" value="Genomic_DNA"/>
</dbReference>
<feature type="region of interest" description="Disordered" evidence="4">
    <location>
        <begin position="447"/>
        <end position="511"/>
    </location>
</feature>
<dbReference type="Gene3D" id="2.160.20.10">
    <property type="entry name" value="Single-stranded right-handed beta-helix, Pectin lyase-like"/>
    <property type="match status" value="1"/>
</dbReference>
<feature type="transmembrane region" description="Helical" evidence="5">
    <location>
        <begin position="529"/>
        <end position="547"/>
    </location>
</feature>
<keyword evidence="3" id="KW-0833">Ubl conjugation pathway</keyword>
<keyword evidence="5" id="KW-0812">Transmembrane</keyword>
<evidence type="ECO:0000256" key="5">
    <source>
        <dbReference type="SAM" id="Phobius"/>
    </source>
</evidence>
<dbReference type="InterPro" id="IPR012334">
    <property type="entry name" value="Pectin_lyas_fold"/>
</dbReference>
<gene>
    <name evidence="7" type="ORF">MBCUT_16360</name>
</gene>
<dbReference type="AlphaFoldDB" id="A0A166D428"/>
<dbReference type="SMART" id="SM00710">
    <property type="entry name" value="PbH1"/>
    <property type="match status" value="8"/>
</dbReference>
<accession>A0A166D428</accession>
<evidence type="ECO:0000259" key="6">
    <source>
        <dbReference type="Pfam" id="PF13229"/>
    </source>
</evidence>
<evidence type="ECO:0000256" key="4">
    <source>
        <dbReference type="SAM" id="MobiDB-lite"/>
    </source>
</evidence>
<dbReference type="Proteomes" id="UP000077275">
    <property type="component" value="Unassembled WGS sequence"/>
</dbReference>
<keyword evidence="5" id="KW-1133">Transmembrane helix</keyword>
<dbReference type="OrthoDB" id="78479at2157"/>
<reference evidence="7 8" key="1">
    <citation type="submission" date="2016-04" db="EMBL/GenBank/DDBJ databases">
        <title>Genome sequence of Methanobrevibacter cuticularis DSM 11139.</title>
        <authorList>
            <person name="Poehlein A."/>
            <person name="Seedorf H."/>
            <person name="Daniel R."/>
        </authorList>
    </citation>
    <scope>NUCLEOTIDE SEQUENCE [LARGE SCALE GENOMIC DNA]</scope>
    <source>
        <strain evidence="7 8">DSM 11139</strain>
    </source>
</reference>
<feature type="domain" description="Right handed beta helix" evidence="6">
    <location>
        <begin position="188"/>
        <end position="304"/>
    </location>
</feature>
<comment type="pathway">
    <text evidence="1">Protein modification; protein ubiquitination.</text>
</comment>
<sequence length="552" mass="59708">MKNKNKIVTLTFLFLIIIFPLNMVSGVDVYDASYYNDQNLSLSQQIQKIIDSAAIGDTINFLGKSYENLTLVINKKLNIVTNVGTTIKNSDTSSSLNSIFFINGSSAAGTTISGFNISNKNGNGIVLNNTKNIKISKNNISSCKESGISIEKSSNINITQNSIKNSTEGVSISNSNNINMKNNTVTENRNNGITIKNTEKVTIDSNTITKNNGSGLNAYNTTTTNITNNQILNNKESGILTESSAKNMVITKNTIKHNYYGIRLNSNQNNRLTIKSNTINENHDGVSFGPKYVDDKSKTISSNVIYKNSGKEVELIESTYPNLEVGANWYGSNSESFVNLCPKLTTSLIQAKLVKGKGGQYSVVFKDKNGNVMADLPSLDVIFTLNGNNKVVVKSKNGVGSVDYSSILFSLLSQDNFIEMSVDNFRTNQVLSAKDNRENYELWIQESNQPTGNNLGDDNGLGHDNGDGTGNTQGTGSQSSGVKNQNSADSGDTGASAAENSGENPTDSNSAKEIIIQDPALKIEDPQNLTYIIVGLLIGVIIVGYFTDKINL</sequence>
<evidence type="ECO:0000313" key="7">
    <source>
        <dbReference type="EMBL" id="KZX15182.1"/>
    </source>
</evidence>
<protein>
    <recommendedName>
        <fullName evidence="6">Right handed beta helix domain-containing protein</fullName>
    </recommendedName>
</protein>
<dbReference type="InterPro" id="IPR011050">
    <property type="entry name" value="Pectin_lyase_fold/virulence"/>
</dbReference>
<feature type="compositionally biased region" description="Low complexity" evidence="4">
    <location>
        <begin position="474"/>
        <end position="498"/>
    </location>
</feature>
<evidence type="ECO:0000256" key="3">
    <source>
        <dbReference type="ARBA" id="ARBA00022786"/>
    </source>
</evidence>
<dbReference type="SUPFAM" id="SSF51126">
    <property type="entry name" value="Pectin lyase-like"/>
    <property type="match status" value="1"/>
</dbReference>
<evidence type="ECO:0000313" key="8">
    <source>
        <dbReference type="Proteomes" id="UP000077275"/>
    </source>
</evidence>
<evidence type="ECO:0000256" key="2">
    <source>
        <dbReference type="ARBA" id="ARBA00022737"/>
    </source>
</evidence>
<comment type="caution">
    <text evidence="7">The sequence shown here is derived from an EMBL/GenBank/DDBJ whole genome shotgun (WGS) entry which is preliminary data.</text>
</comment>
<evidence type="ECO:0000256" key="1">
    <source>
        <dbReference type="ARBA" id="ARBA00004906"/>
    </source>
</evidence>
<dbReference type="InterPro" id="IPR022441">
    <property type="entry name" value="Para_beta_helix_rpt-2"/>
</dbReference>
<proteinExistence type="predicted"/>
<dbReference type="RefSeq" id="WP_067260191.1">
    <property type="nucleotide sequence ID" value="NZ_LWMW01000126.1"/>
</dbReference>
<dbReference type="PATRIC" id="fig|47311.3.peg.1782"/>
<dbReference type="InterPro" id="IPR006626">
    <property type="entry name" value="PbH1"/>
</dbReference>
<name>A0A166D428_9EURY</name>
<organism evidence="7 8">
    <name type="scientific">Methanobrevibacter cuticularis</name>
    <dbReference type="NCBI Taxonomy" id="47311"/>
    <lineage>
        <taxon>Archaea</taxon>
        <taxon>Methanobacteriati</taxon>
        <taxon>Methanobacteriota</taxon>
        <taxon>Methanomada group</taxon>
        <taxon>Methanobacteria</taxon>
        <taxon>Methanobacteriales</taxon>
        <taxon>Methanobacteriaceae</taxon>
        <taxon>Methanobrevibacter</taxon>
    </lineage>
</organism>
<dbReference type="PANTHER" id="PTHR22990:SF15">
    <property type="entry name" value="F-BOX ONLY PROTEIN 10"/>
    <property type="match status" value="1"/>
</dbReference>
<keyword evidence="8" id="KW-1185">Reference proteome</keyword>
<dbReference type="STRING" id="47311.MBCUT_16360"/>
<dbReference type="InterPro" id="IPR039448">
    <property type="entry name" value="Beta_helix"/>
</dbReference>